<reference evidence="7 8" key="1">
    <citation type="submission" date="2020-07" db="EMBL/GenBank/DDBJ databases">
        <title>Comparative genomics of pyrophilous fungi reveals a link between fire events and developmental genes.</title>
        <authorList>
            <consortium name="DOE Joint Genome Institute"/>
            <person name="Steindorff A.S."/>
            <person name="Carver A."/>
            <person name="Calhoun S."/>
            <person name="Stillman K."/>
            <person name="Liu H."/>
            <person name="Lipzen A."/>
            <person name="Pangilinan J."/>
            <person name="Labutti K."/>
            <person name="Bruns T.D."/>
            <person name="Grigoriev I.V."/>
        </authorList>
    </citation>
    <scope>NUCLEOTIDE SEQUENCE [LARGE SCALE GENOMIC DNA]</scope>
    <source>
        <strain evidence="7 8">CBS 144469</strain>
    </source>
</reference>
<accession>A0A8H6HWN4</accession>
<evidence type="ECO:0000256" key="3">
    <source>
        <dbReference type="ARBA" id="ARBA00022737"/>
    </source>
</evidence>
<organism evidence="7 8">
    <name type="scientific">Ephemerocybe angulata</name>
    <dbReference type="NCBI Taxonomy" id="980116"/>
    <lineage>
        <taxon>Eukaryota</taxon>
        <taxon>Fungi</taxon>
        <taxon>Dikarya</taxon>
        <taxon>Basidiomycota</taxon>
        <taxon>Agaricomycotina</taxon>
        <taxon>Agaricomycetes</taxon>
        <taxon>Agaricomycetidae</taxon>
        <taxon>Agaricales</taxon>
        <taxon>Agaricineae</taxon>
        <taxon>Psathyrellaceae</taxon>
        <taxon>Ephemerocybe</taxon>
    </lineage>
</organism>
<feature type="repeat" description="WD" evidence="5">
    <location>
        <begin position="482"/>
        <end position="529"/>
    </location>
</feature>
<name>A0A8H6HWN4_9AGAR</name>
<dbReference type="InterPro" id="IPR045183">
    <property type="entry name" value="Ebi-like"/>
</dbReference>
<feature type="compositionally biased region" description="Polar residues" evidence="6">
    <location>
        <begin position="193"/>
        <end position="206"/>
    </location>
</feature>
<evidence type="ECO:0000256" key="2">
    <source>
        <dbReference type="ARBA" id="ARBA00022574"/>
    </source>
</evidence>
<keyword evidence="8" id="KW-1185">Reference proteome</keyword>
<dbReference type="PROSITE" id="PS50082">
    <property type="entry name" value="WD_REPEATS_2"/>
    <property type="match status" value="5"/>
</dbReference>
<evidence type="ECO:0000313" key="7">
    <source>
        <dbReference type="EMBL" id="KAF6754315.1"/>
    </source>
</evidence>
<dbReference type="Gene3D" id="2.130.10.10">
    <property type="entry name" value="YVTN repeat-like/Quinoprotein amine dehydrogenase"/>
    <property type="match status" value="1"/>
</dbReference>
<dbReference type="PRINTS" id="PR00320">
    <property type="entry name" value="GPROTEINBRPT"/>
</dbReference>
<dbReference type="InterPro" id="IPR020472">
    <property type="entry name" value="WD40_PAC1"/>
</dbReference>
<dbReference type="PROSITE" id="PS50294">
    <property type="entry name" value="WD_REPEATS_REGION"/>
    <property type="match status" value="5"/>
</dbReference>
<feature type="compositionally biased region" description="Polar residues" evidence="6">
    <location>
        <begin position="138"/>
        <end position="148"/>
    </location>
</feature>
<feature type="repeat" description="WD" evidence="5">
    <location>
        <begin position="425"/>
        <end position="466"/>
    </location>
</feature>
<dbReference type="EMBL" id="JACGCI010000035">
    <property type="protein sequence ID" value="KAF6754315.1"/>
    <property type="molecule type" value="Genomic_DNA"/>
</dbReference>
<dbReference type="InterPro" id="IPR015943">
    <property type="entry name" value="WD40/YVTN_repeat-like_dom_sf"/>
</dbReference>
<dbReference type="InterPro" id="IPR019775">
    <property type="entry name" value="WD40_repeat_CS"/>
</dbReference>
<dbReference type="OrthoDB" id="1367865at2759"/>
<feature type="repeat" description="WD" evidence="5">
    <location>
        <begin position="530"/>
        <end position="571"/>
    </location>
</feature>
<dbReference type="SMART" id="SM00320">
    <property type="entry name" value="WD40"/>
    <property type="match status" value="7"/>
</dbReference>
<dbReference type="Gene3D" id="1.20.960.30">
    <property type="match status" value="1"/>
</dbReference>
<evidence type="ECO:0000256" key="5">
    <source>
        <dbReference type="PROSITE-ProRule" id="PRU00221"/>
    </source>
</evidence>
<dbReference type="Proteomes" id="UP000521943">
    <property type="component" value="Unassembled WGS sequence"/>
</dbReference>
<comment type="subcellular location">
    <subcellularLocation>
        <location evidence="1">Nucleus</location>
    </subcellularLocation>
</comment>
<feature type="compositionally biased region" description="Polar residues" evidence="6">
    <location>
        <begin position="119"/>
        <end position="130"/>
    </location>
</feature>
<dbReference type="SMART" id="SM00667">
    <property type="entry name" value="LisH"/>
    <property type="match status" value="1"/>
</dbReference>
<feature type="repeat" description="WD" evidence="5">
    <location>
        <begin position="341"/>
        <end position="382"/>
    </location>
</feature>
<dbReference type="PROSITE" id="PS00678">
    <property type="entry name" value="WD_REPEATS_1"/>
    <property type="match status" value="2"/>
</dbReference>
<comment type="caution">
    <text evidence="7">The sequence shown here is derived from an EMBL/GenBank/DDBJ whole genome shotgun (WGS) entry which is preliminary data.</text>
</comment>
<keyword evidence="2 5" id="KW-0853">WD repeat</keyword>
<dbReference type="GO" id="GO:0006357">
    <property type="term" value="P:regulation of transcription by RNA polymerase II"/>
    <property type="evidence" value="ECO:0007669"/>
    <property type="project" value="TreeGrafter"/>
</dbReference>
<protein>
    <submittedName>
        <fullName evidence="7">WD40 repeat-like protein</fullName>
    </submittedName>
</protein>
<dbReference type="InterPro" id="IPR001680">
    <property type="entry name" value="WD40_rpt"/>
</dbReference>
<dbReference type="GO" id="GO:0000118">
    <property type="term" value="C:histone deacetylase complex"/>
    <property type="evidence" value="ECO:0007669"/>
    <property type="project" value="TreeGrafter"/>
</dbReference>
<evidence type="ECO:0000256" key="4">
    <source>
        <dbReference type="ARBA" id="ARBA00023242"/>
    </source>
</evidence>
<feature type="region of interest" description="Disordered" evidence="6">
    <location>
        <begin position="96"/>
        <end position="206"/>
    </location>
</feature>
<dbReference type="PANTHER" id="PTHR22846">
    <property type="entry name" value="WD40 REPEAT PROTEIN"/>
    <property type="match status" value="1"/>
</dbReference>
<dbReference type="AlphaFoldDB" id="A0A8H6HWN4"/>
<feature type="compositionally biased region" description="Pro residues" evidence="6">
    <location>
        <begin position="104"/>
        <end position="117"/>
    </location>
</feature>
<evidence type="ECO:0000313" key="8">
    <source>
        <dbReference type="Proteomes" id="UP000521943"/>
    </source>
</evidence>
<dbReference type="Pfam" id="PF00400">
    <property type="entry name" value="WD40"/>
    <property type="match status" value="6"/>
</dbReference>
<keyword evidence="3" id="KW-0677">Repeat</keyword>
<dbReference type="InterPro" id="IPR036322">
    <property type="entry name" value="WD40_repeat_dom_sf"/>
</dbReference>
<proteinExistence type="predicted"/>
<feature type="repeat" description="WD" evidence="5">
    <location>
        <begin position="242"/>
        <end position="276"/>
    </location>
</feature>
<sequence length="624" mass="67929">MTVTSPLRISAEELNCLIYSYFQDSGLKHSAFTILHEGKIHDSPYLVRHIPRGELIDLLGKALLYLEVEAHWNPDAVTRNCKAGFSLLEKHVCSSESSVTRPPVNAPPTVAPTPSSIPQPQASTSIQPESSQPPPHTPQKSPIASTSRPVAPATQPLQPPPSASLTVTEPGSGTKRKSSPIEADVPVEKRQKTSGTQPGPSDMQINTHGMQNLEIVVKKGNNRHRLQGPGDKTTDPRAIRLLPGHNTEIFVCAWNPEYPGILSTGGKDSEVILWDLAKKATSPNEFVTDGNKLASLGRLSHAVQGDLTSLHWSADGTFLAVGSYDSVLRVATNKGAMWMQNDMHDGPIFATRFSKSGHLLLTASLDGTSCVWDVDQKRPYRQYKGVHTDCCLDVDWITDKIFASTGADKRVIIMHIDQDEPLKILEGHTEEVNQIRTNSTGTRLASCSDDGTSRIWKTDNQSLSTDADAIPGLSASKAVLVLEGHSEPVSAIGWCPTSNTSKGHEILATGSFDKTARLWDSVTGECLAIFTDHKRPVYTLTFSPDGRFVATGGGDGWLYVYSLSTFKVVWSWFAGAQRPGIFEIDWQMKNGYNRIALALEGQKVMVVDCTKVPVLQTLPTNVGI</sequence>
<dbReference type="PROSITE" id="PS50896">
    <property type="entry name" value="LISH"/>
    <property type="match status" value="1"/>
</dbReference>
<dbReference type="CDD" id="cd00200">
    <property type="entry name" value="WD40"/>
    <property type="match status" value="1"/>
</dbReference>
<keyword evidence="4" id="KW-0539">Nucleus</keyword>
<dbReference type="InterPro" id="IPR006594">
    <property type="entry name" value="LisH"/>
</dbReference>
<dbReference type="Pfam" id="PF08513">
    <property type="entry name" value="LisH"/>
    <property type="match status" value="1"/>
</dbReference>
<dbReference type="SUPFAM" id="SSF50978">
    <property type="entry name" value="WD40 repeat-like"/>
    <property type="match status" value="1"/>
</dbReference>
<evidence type="ECO:0000256" key="6">
    <source>
        <dbReference type="SAM" id="MobiDB-lite"/>
    </source>
</evidence>
<dbReference type="GO" id="GO:0003714">
    <property type="term" value="F:transcription corepressor activity"/>
    <property type="evidence" value="ECO:0007669"/>
    <property type="project" value="InterPro"/>
</dbReference>
<evidence type="ECO:0000256" key="1">
    <source>
        <dbReference type="ARBA" id="ARBA00004123"/>
    </source>
</evidence>
<gene>
    <name evidence="7" type="ORF">DFP72DRAFT_848503</name>
</gene>
<dbReference type="PANTHER" id="PTHR22846:SF2">
    <property type="entry name" value="F-BOX-LIKE_WD REPEAT-CONTAINING PROTEIN EBI"/>
    <property type="match status" value="1"/>
</dbReference>